<feature type="transmembrane region" description="Helical" evidence="6">
    <location>
        <begin position="50"/>
        <end position="69"/>
    </location>
</feature>
<comment type="similarity">
    <text evidence="5">Belongs to the bacteriophage holin family. Cp-1 holin subfamily.</text>
</comment>
<name>A0A1E8GKN5_9LACT</name>
<evidence type="ECO:0000256" key="2">
    <source>
        <dbReference type="ARBA" id="ARBA00022692"/>
    </source>
</evidence>
<dbReference type="STRING" id="1859473.BG261_05320"/>
<comment type="caution">
    <text evidence="7">The sequence shown here is derived from an EMBL/GenBank/DDBJ whole genome shotgun (WGS) entry which is preliminary data.</text>
</comment>
<dbReference type="InterPro" id="IPR006480">
    <property type="entry name" value="Phage_holin_4_1"/>
</dbReference>
<evidence type="ECO:0008006" key="9">
    <source>
        <dbReference type="Google" id="ProtNLM"/>
    </source>
</evidence>
<evidence type="ECO:0000256" key="6">
    <source>
        <dbReference type="SAM" id="Phobius"/>
    </source>
</evidence>
<evidence type="ECO:0000313" key="8">
    <source>
        <dbReference type="Proteomes" id="UP000178622"/>
    </source>
</evidence>
<evidence type="ECO:0000256" key="5">
    <source>
        <dbReference type="ARBA" id="ARBA00023600"/>
    </source>
</evidence>
<evidence type="ECO:0000256" key="1">
    <source>
        <dbReference type="ARBA" id="ARBA00004141"/>
    </source>
</evidence>
<dbReference type="EMBL" id="MKIR01000023">
    <property type="protein sequence ID" value="OFI48810.1"/>
    <property type="molecule type" value="Genomic_DNA"/>
</dbReference>
<keyword evidence="4 6" id="KW-0472">Membrane</keyword>
<comment type="subcellular location">
    <subcellularLocation>
        <location evidence="1">Membrane</location>
        <topology evidence="1">Multi-pass membrane protein</topology>
    </subcellularLocation>
</comment>
<keyword evidence="2 6" id="KW-0812">Transmembrane</keyword>
<evidence type="ECO:0000313" key="7">
    <source>
        <dbReference type="EMBL" id="OFI48810.1"/>
    </source>
</evidence>
<protein>
    <recommendedName>
        <fullName evidence="9">Holin</fullName>
    </recommendedName>
</protein>
<keyword evidence="8" id="KW-1185">Reference proteome</keyword>
<feature type="transmembrane region" description="Helical" evidence="6">
    <location>
        <begin position="9"/>
        <end position="30"/>
    </location>
</feature>
<keyword evidence="3 6" id="KW-1133">Transmembrane helix</keyword>
<evidence type="ECO:0000256" key="3">
    <source>
        <dbReference type="ARBA" id="ARBA00022989"/>
    </source>
</evidence>
<dbReference type="GO" id="GO:0016020">
    <property type="term" value="C:membrane"/>
    <property type="evidence" value="ECO:0007669"/>
    <property type="project" value="UniProtKB-SubCell"/>
</dbReference>
<proteinExistence type="inferred from homology"/>
<accession>A0A1E8GKN5</accession>
<organism evidence="7 8">
    <name type="scientific">Floricoccus tropicus</name>
    <dbReference type="NCBI Taxonomy" id="1859473"/>
    <lineage>
        <taxon>Bacteria</taxon>
        <taxon>Bacillati</taxon>
        <taxon>Bacillota</taxon>
        <taxon>Bacilli</taxon>
        <taxon>Lactobacillales</taxon>
        <taxon>Streptococcaceae</taxon>
        <taxon>Floricoccus</taxon>
    </lineage>
</organism>
<sequence>MDLLFNKTMVVLVTIFAIILATDYILGTIVSKKNNLYSSDKGNEGLMKKFIAFILFTVVVLVIDFADMFDVPTIEQYLNIAKLAMPPVIIAYARKELASIVANLSLIYEFDVGEFLSKTLSADQELQSKIRKLDNSKAKIIVLDNTLKQIEKGDEEKGA</sequence>
<dbReference type="AlphaFoldDB" id="A0A1E8GKN5"/>
<dbReference type="Pfam" id="PF05105">
    <property type="entry name" value="Phage_holin_4_1"/>
    <property type="match status" value="1"/>
</dbReference>
<evidence type="ECO:0000256" key="4">
    <source>
        <dbReference type="ARBA" id="ARBA00023136"/>
    </source>
</evidence>
<gene>
    <name evidence="7" type="ORF">BG261_05320</name>
</gene>
<reference evidence="8" key="1">
    <citation type="submission" date="2016-09" db="EMBL/GenBank/DDBJ databases">
        <title>Draft genome sequence of a novel species of the family Streptococcaceae isolated from flowers.</title>
        <authorList>
            <person name="Chuah L.-O."/>
            <person name="Yap K.-P."/>
            <person name="Thong K.L."/>
            <person name="Liong M.T."/>
            <person name="Ahmad R."/>
            <person name="Rusul G."/>
        </authorList>
    </citation>
    <scope>NUCLEOTIDE SEQUENCE [LARGE SCALE GENOMIC DNA]</scope>
    <source>
        <strain evidence="8">DF1</strain>
    </source>
</reference>
<dbReference type="Proteomes" id="UP000178622">
    <property type="component" value="Unassembled WGS sequence"/>
</dbReference>
<dbReference type="RefSeq" id="WP_070792743.1">
    <property type="nucleotide sequence ID" value="NZ_MKIR01000023.1"/>
</dbReference>